<name>A0A166DV66_DAUCS</name>
<evidence type="ECO:0000313" key="3">
    <source>
        <dbReference type="Proteomes" id="UP000077755"/>
    </source>
</evidence>
<accession>A0A166DV66</accession>
<dbReference type="Gramene" id="KZN05724">
    <property type="protein sequence ID" value="KZN05724"/>
    <property type="gene ID" value="DCAR_006561"/>
</dbReference>
<protein>
    <submittedName>
        <fullName evidence="1">Uncharacterized protein</fullName>
    </submittedName>
</protein>
<reference evidence="1" key="1">
    <citation type="journal article" date="2016" name="Nat. Genet.">
        <title>A high-quality carrot genome assembly provides new insights into carotenoid accumulation and asterid genome evolution.</title>
        <authorList>
            <person name="Iorizzo M."/>
            <person name="Ellison S."/>
            <person name="Senalik D."/>
            <person name="Zeng P."/>
            <person name="Satapoomin P."/>
            <person name="Huang J."/>
            <person name="Bowman M."/>
            <person name="Iovene M."/>
            <person name="Sanseverino W."/>
            <person name="Cavagnaro P."/>
            <person name="Yildiz M."/>
            <person name="Macko-Podgorni A."/>
            <person name="Moranska E."/>
            <person name="Grzebelus E."/>
            <person name="Grzebelus D."/>
            <person name="Ashrafi H."/>
            <person name="Zheng Z."/>
            <person name="Cheng S."/>
            <person name="Spooner D."/>
            <person name="Van Deynze A."/>
            <person name="Simon P."/>
        </authorList>
    </citation>
    <scope>NUCLEOTIDE SEQUENCE [LARGE SCALE GENOMIC DNA]</scope>
    <source>
        <tissue evidence="1">Leaf</tissue>
    </source>
</reference>
<reference evidence="2" key="2">
    <citation type="submission" date="2022-03" db="EMBL/GenBank/DDBJ databases">
        <title>Draft title - Genomic analysis of global carrot germplasm unveils the trajectory of domestication and the origin of high carotenoid orange carrot.</title>
        <authorList>
            <person name="Iorizzo M."/>
            <person name="Ellison S."/>
            <person name="Senalik D."/>
            <person name="Macko-Podgorni A."/>
            <person name="Grzebelus D."/>
            <person name="Bostan H."/>
            <person name="Rolling W."/>
            <person name="Curaba J."/>
            <person name="Simon P."/>
        </authorList>
    </citation>
    <scope>NUCLEOTIDE SEQUENCE</scope>
    <source>
        <tissue evidence="2">Leaf</tissue>
    </source>
</reference>
<evidence type="ECO:0000313" key="2">
    <source>
        <dbReference type="EMBL" id="WOG88154.1"/>
    </source>
</evidence>
<sequence length="110" mass="12553">MVNTYAATDEAGRRASSPIREGTLSMILCRTLQNNALRKPSWDTLDNRVPNANFHQMYGDLPYRLDNQKSILNKLRVVYGHKILTWQNNNKKDSVMRGATYLTKGKKIVG</sequence>
<keyword evidence="3" id="KW-1185">Reference proteome</keyword>
<dbReference type="AlphaFoldDB" id="A0A166DV66"/>
<evidence type="ECO:0000313" key="1">
    <source>
        <dbReference type="EMBL" id="KZN05724.1"/>
    </source>
</evidence>
<dbReference type="EMBL" id="LNRQ01000002">
    <property type="protein sequence ID" value="KZN05724.1"/>
    <property type="molecule type" value="Genomic_DNA"/>
</dbReference>
<gene>
    <name evidence="1" type="ORF">DCAR_006561</name>
    <name evidence="2" type="ORF">DCAR_0207388</name>
</gene>
<organism evidence="1">
    <name type="scientific">Daucus carota subsp. sativus</name>
    <name type="common">Carrot</name>
    <dbReference type="NCBI Taxonomy" id="79200"/>
    <lineage>
        <taxon>Eukaryota</taxon>
        <taxon>Viridiplantae</taxon>
        <taxon>Streptophyta</taxon>
        <taxon>Embryophyta</taxon>
        <taxon>Tracheophyta</taxon>
        <taxon>Spermatophyta</taxon>
        <taxon>Magnoliopsida</taxon>
        <taxon>eudicotyledons</taxon>
        <taxon>Gunneridae</taxon>
        <taxon>Pentapetalae</taxon>
        <taxon>asterids</taxon>
        <taxon>campanulids</taxon>
        <taxon>Apiales</taxon>
        <taxon>Apiaceae</taxon>
        <taxon>Apioideae</taxon>
        <taxon>Scandiceae</taxon>
        <taxon>Daucinae</taxon>
        <taxon>Daucus</taxon>
        <taxon>Daucus sect. Daucus</taxon>
    </lineage>
</organism>
<dbReference type="EMBL" id="CP093344">
    <property type="protein sequence ID" value="WOG88154.1"/>
    <property type="molecule type" value="Genomic_DNA"/>
</dbReference>
<proteinExistence type="predicted"/>
<dbReference type="Proteomes" id="UP000077755">
    <property type="component" value="Chromosome 2"/>
</dbReference>